<dbReference type="EMBL" id="JBHGPK010000066">
    <property type="protein sequence ID" value="MFC2255057.1"/>
    <property type="molecule type" value="Genomic_DNA"/>
</dbReference>
<evidence type="ECO:0000259" key="1">
    <source>
        <dbReference type="Pfam" id="PF13403"/>
    </source>
</evidence>
<reference evidence="2 3" key="1">
    <citation type="submission" date="2024-09" db="EMBL/GenBank/DDBJ databases">
        <title>Description of Labrys sedimenti sp. nov., isolated from a diclofenac-degrading enrichment culture, and genome-based reclassification of Labrys portucalensis as a later heterotypic synonym of Labrys neptuniae.</title>
        <authorList>
            <person name="Tancsics A."/>
            <person name="Csepanyi A."/>
        </authorList>
    </citation>
    <scope>NUCLEOTIDE SEQUENCE [LARGE SCALE GENOMIC DNA]</scope>
    <source>
        <strain evidence="2 3">LMG 23412</strain>
    </source>
</reference>
<organism evidence="2 3">
    <name type="scientific">Labrys neptuniae</name>
    <dbReference type="NCBI Taxonomy" id="376174"/>
    <lineage>
        <taxon>Bacteria</taxon>
        <taxon>Pseudomonadati</taxon>
        <taxon>Pseudomonadota</taxon>
        <taxon>Alphaproteobacteria</taxon>
        <taxon>Hyphomicrobiales</taxon>
        <taxon>Xanthobacteraceae</taxon>
        <taxon>Labrys</taxon>
    </lineage>
</organism>
<dbReference type="Proteomes" id="UP001595190">
    <property type="component" value="Unassembled WGS sequence"/>
</dbReference>
<feature type="non-terminal residue" evidence="2">
    <location>
        <position position="166"/>
    </location>
</feature>
<evidence type="ECO:0000313" key="2">
    <source>
        <dbReference type="EMBL" id="MFC2255057.1"/>
    </source>
</evidence>
<dbReference type="SUPFAM" id="SSF51294">
    <property type="entry name" value="Hedgehog/intein (Hint) domain"/>
    <property type="match status" value="1"/>
</dbReference>
<feature type="domain" description="Hedgehog/Intein (Hint)" evidence="1">
    <location>
        <begin position="129"/>
        <end position="165"/>
    </location>
</feature>
<accession>A0ABV6ZS80</accession>
<proteinExistence type="predicted"/>
<gene>
    <name evidence="2" type="ORF">ACETRX_36225</name>
</gene>
<protein>
    <submittedName>
        <fullName evidence="2">Hint domain-containing protein</fullName>
    </submittedName>
</protein>
<dbReference type="InterPro" id="IPR036844">
    <property type="entry name" value="Hint_dom_sf"/>
</dbReference>
<dbReference type="InterPro" id="IPR028992">
    <property type="entry name" value="Hedgehog/Intein_dom"/>
</dbReference>
<sequence length="166" mass="17072">MLTNSGGGLITLLKGATVNFMGGGGTFVANGGGSYINLSGTTINHFEGGNDGKNVLRFEGMKDTPAKYTITSQNGYQTITVTSASGEPLATAYVQGNDLQVGEFNVGGKGPITVNSTNGGLNIINQSLVCFLAGTEIRTPAGVVLIEELQVGDEVLVRVGESDVVR</sequence>
<name>A0ABV6ZS80_9HYPH</name>
<evidence type="ECO:0000313" key="3">
    <source>
        <dbReference type="Proteomes" id="UP001595190"/>
    </source>
</evidence>
<dbReference type="RefSeq" id="WP_394315631.1">
    <property type="nucleotide sequence ID" value="NZ_JBHGPK010000066.1"/>
</dbReference>
<dbReference type="Pfam" id="PF13403">
    <property type="entry name" value="Hint_2"/>
    <property type="match status" value="1"/>
</dbReference>
<comment type="caution">
    <text evidence="2">The sequence shown here is derived from an EMBL/GenBank/DDBJ whole genome shotgun (WGS) entry which is preliminary data.</text>
</comment>